<evidence type="ECO:0000313" key="17">
    <source>
        <dbReference type="Proteomes" id="UP001175353"/>
    </source>
</evidence>
<feature type="region of interest" description="Disordered" evidence="9">
    <location>
        <begin position="1512"/>
        <end position="1559"/>
    </location>
</feature>
<feature type="compositionally biased region" description="Basic and acidic residues" evidence="9">
    <location>
        <begin position="1538"/>
        <end position="1559"/>
    </location>
</feature>
<dbReference type="Pfam" id="PF18402">
    <property type="entry name" value="Thioredoxin_14"/>
    <property type="match status" value="1"/>
</dbReference>
<sequence>MRTLGDRLAVVAGLTSLLLGATAVPSVDVAVRTAFAAPPYLVELLETAADENATCYFPLLDRIADGHFNSASTAQELYTAFRSVLQEDGHLTRAEDLSSFDFALSIHSAAPRVEAHYQYYRSAVKPRLESDDNGDCATWAYVPFSGQRICSADMAASSAQEMGQPSAELHQLPFDRVLGAPDSERPSVLYADIESKSFRQFHKTMRQTARDGKTSYRVRYRPAIESTNEHLAVSGYGVELALKRTDYIVIDDRQANEGQASDVAPAAEGTLSEEEVADLRPLSSSELVRLGLKAASFVMASDAPFDMLLRLSQDFPKHSSSIAATNVSTDFLQEHRANRELLLPPGFNVLWINGVQIMPRDVDAYSLLELLRRERGMINSVRELGLNGPEAIDLLSHEAITASAVDQEAQRYDWRDDNEGGNVIMWMNDIEKDKRYMEWPSSISALLQRTYPGQLPPVRRNIHNLVITVDFSNYADVVTVTESLQNFVKRKVPIQFGLVPRFTSDAGRQQAKMVYYLLDRYGLGAALTYLTTAVAGAGRKFGPPQEKYFAQAIEGRNLRRDKSALLFAEISSETAYEERLESAQAYVKRLGAGQTPPPILINGVPIPYTDDWLQTMSQRVGLDSRMVQEAVYTAAVTQDDYLPDLFLATASLRRSPLIVPEDDKLVRHINLGELPNLSAFPSLPADPDTIERELVRLTVAADFDTLEGFEQLMEALLFREQHDNVELAALYVPSGNATSDDFAVECAQRDACVKHIQSILGAYETLKGTRYPDEAAASVELTSSQRSELYRTLWDERKRGGSASEHALQNAKAPAAVISAIGVQAGQMALVLNGRVVGPVASTQLIELDDLETLLTYERKKRLLPAALAIKGLGLQDKASTPLAFAFISNLIALSQVSDVPDGIFDAAPTIRTGVFKQWNSTHTAIKIGDMDTANVQIFSALDPASEVAQRWLPIIKVLSELDGVATTLFLNPKERLEELPVKRFYRHVLESKPLFEADGSLKSLSAHFGGLPAEALLNIGMDLPPSWLVAPKDSVHDLDNIKLSAVKTDTDVEATYELEHILIEGHSRDVTLGPPPRGAQLVLGTESDPHAADTIIMANLGYFQFKANPGVYNLALQQGRSEEIFHIDSAGTEGYAPQPGDNVTETALMSFRGATLFPRLSRRPGMEEEDVLEAPPSALDNVAEGAERILSQVGLSGARTRKYLSKASNLVSALIPGKSKSTDIPTEAQADINIFSVASGHLYERMLNIMMLSVMKHTKHTVKFWFIEQFLSPSFKTFVPLMAEEYGFKYEMVTYKWPHWLRGQKEKQREIWGYKILFLDVLFPLDLDKVIFVDADQIVRTDMYELVQHDLKGAPYGFTPMCDSRTEMEGFRFWKQGYWKNFLRGLPYHISALYVVDLKKFRQIAAGDRLRQQYHQLSADPASLSNLDQDLPNHMQMALPNHMQMALPIHSLPQEWLWCETWCSDESLKDAKTIDLCNNPQTKEPKLDRARRQVPEWTLYDDEIAAVARRHKASEAEGRPVVGDALDAGVPGEEESIQERLQREDAESERKRKRRDEL</sequence>
<dbReference type="GO" id="GO:0036503">
    <property type="term" value="P:ERAD pathway"/>
    <property type="evidence" value="ECO:0007669"/>
    <property type="project" value="TreeGrafter"/>
</dbReference>
<keyword evidence="6 10" id="KW-0732">Signal</keyword>
<evidence type="ECO:0000256" key="8">
    <source>
        <dbReference type="ARBA" id="ARBA00023180"/>
    </source>
</evidence>
<comment type="caution">
    <text evidence="16">The sequence shown here is derived from an EMBL/GenBank/DDBJ whole genome shotgun (WGS) entry which is preliminary data.</text>
</comment>
<dbReference type="InterPro" id="IPR040525">
    <property type="entry name" value="UGGT_TRXL_4"/>
</dbReference>
<gene>
    <name evidence="16" type="primary">KRE5_3</name>
    <name evidence="16" type="ORF">LTR91_024243</name>
</gene>
<evidence type="ECO:0000256" key="9">
    <source>
        <dbReference type="SAM" id="MobiDB-lite"/>
    </source>
</evidence>
<evidence type="ECO:0000256" key="10">
    <source>
        <dbReference type="SAM" id="SignalP"/>
    </source>
</evidence>
<dbReference type="GO" id="GO:0005788">
    <property type="term" value="C:endoplasmic reticulum lumen"/>
    <property type="evidence" value="ECO:0007669"/>
    <property type="project" value="UniProtKB-SubCell"/>
</dbReference>
<dbReference type="Gene3D" id="3.90.550.10">
    <property type="entry name" value="Spore Coat Polysaccharide Biosynthesis Protein SpsA, Chain A"/>
    <property type="match status" value="1"/>
</dbReference>
<dbReference type="CDD" id="cd06432">
    <property type="entry name" value="GT8_HUGT1_C_like"/>
    <property type="match status" value="1"/>
</dbReference>
<feature type="domain" description="UGGT thioredoxin-like" evidence="12">
    <location>
        <begin position="275"/>
        <end position="406"/>
    </location>
</feature>
<accession>A0AAN6H305</accession>
<comment type="similarity">
    <text evidence="4">Belongs to the glycosyltransferase 8 family.</text>
</comment>
<evidence type="ECO:0000259" key="11">
    <source>
        <dbReference type="Pfam" id="PF18400"/>
    </source>
</evidence>
<feature type="domain" description="UDP-glucose:glycoprotein glucosyltransferase thioredoxin-like" evidence="14">
    <location>
        <begin position="679"/>
        <end position="893"/>
    </location>
</feature>
<proteinExistence type="inferred from homology"/>
<dbReference type="Pfam" id="PF18401">
    <property type="entry name" value="Thioredoxin_13"/>
    <property type="match status" value="1"/>
</dbReference>
<keyword evidence="8" id="KW-0325">Glycoprotein</keyword>
<dbReference type="GO" id="GO:0003980">
    <property type="term" value="F:UDP-glucose:glycoprotein glucosyltransferase activity"/>
    <property type="evidence" value="ECO:0007669"/>
    <property type="project" value="InterPro"/>
</dbReference>
<evidence type="ECO:0000256" key="7">
    <source>
        <dbReference type="ARBA" id="ARBA00022824"/>
    </source>
</evidence>
<evidence type="ECO:0000256" key="4">
    <source>
        <dbReference type="ARBA" id="ARBA00006351"/>
    </source>
</evidence>
<feature type="domain" description="UGGT thioredoxin-like" evidence="13">
    <location>
        <begin position="412"/>
        <end position="658"/>
    </location>
</feature>
<keyword evidence="17" id="KW-1185">Reference proteome</keyword>
<evidence type="ECO:0000313" key="16">
    <source>
        <dbReference type="EMBL" id="KAK0952713.1"/>
    </source>
</evidence>
<keyword evidence="7" id="KW-0256">Endoplasmic reticulum</keyword>
<dbReference type="EMBL" id="JAUJLE010000594">
    <property type="protein sequence ID" value="KAK0952713.1"/>
    <property type="molecule type" value="Genomic_DNA"/>
</dbReference>
<evidence type="ECO:0000256" key="2">
    <source>
        <dbReference type="ARBA" id="ARBA00004319"/>
    </source>
</evidence>
<dbReference type="Pfam" id="PF18404">
    <property type="entry name" value="Glyco_transf_24"/>
    <property type="match status" value="1"/>
</dbReference>
<dbReference type="PANTHER" id="PTHR11226">
    <property type="entry name" value="UDP-GLUCOSE GLYCOPROTEIN:GLUCOSYLTRANSFERASE"/>
    <property type="match status" value="1"/>
</dbReference>
<comment type="pathway">
    <text evidence="3">Protein modification; protein glycosylation.</text>
</comment>
<dbReference type="InterPro" id="IPR040692">
    <property type="entry name" value="UGGT_TRXL_3"/>
</dbReference>
<evidence type="ECO:0000256" key="1">
    <source>
        <dbReference type="ARBA" id="ARBA00001913"/>
    </source>
</evidence>
<dbReference type="GO" id="GO:0051082">
    <property type="term" value="F:unfolded protein binding"/>
    <property type="evidence" value="ECO:0007669"/>
    <property type="project" value="TreeGrafter"/>
</dbReference>
<comment type="subcellular location">
    <subcellularLocation>
        <location evidence="2">Endoplasmic reticulum lumen</location>
    </subcellularLocation>
</comment>
<dbReference type="Pfam" id="PF06427">
    <property type="entry name" value="UDP-g_GGTase"/>
    <property type="match status" value="1"/>
</dbReference>
<evidence type="ECO:0000259" key="14">
    <source>
        <dbReference type="Pfam" id="PF18403"/>
    </source>
</evidence>
<dbReference type="InterPro" id="IPR040693">
    <property type="entry name" value="UGGT_TRXL_1"/>
</dbReference>
<reference evidence="16" key="1">
    <citation type="submission" date="2023-06" db="EMBL/GenBank/DDBJ databases">
        <title>Black Yeasts Isolated from many extreme environments.</title>
        <authorList>
            <person name="Coleine C."/>
            <person name="Stajich J.E."/>
            <person name="Selbmann L."/>
        </authorList>
    </citation>
    <scope>NUCLEOTIDE SEQUENCE</scope>
    <source>
        <strain evidence="16">CCFEE 5200</strain>
    </source>
</reference>
<dbReference type="Pfam" id="PF18403">
    <property type="entry name" value="Thioredoxin_15"/>
    <property type="match status" value="1"/>
</dbReference>
<dbReference type="FunFam" id="3.90.550.10:FF:000065">
    <property type="entry name" value="UDP-glucose:glycoprotein glucosyltransferase, putative"/>
    <property type="match status" value="1"/>
</dbReference>
<feature type="signal peptide" evidence="10">
    <location>
        <begin position="1"/>
        <end position="23"/>
    </location>
</feature>
<dbReference type="InterPro" id="IPR040497">
    <property type="entry name" value="Glyco_transf_24"/>
</dbReference>
<name>A0AAN6H305_9PEZI</name>
<dbReference type="GO" id="GO:0018279">
    <property type="term" value="P:protein N-linked glycosylation via asparagine"/>
    <property type="evidence" value="ECO:0007669"/>
    <property type="project" value="TreeGrafter"/>
</dbReference>
<feature type="domain" description="Glucosyltransferase 24 catalytic" evidence="15">
    <location>
        <begin position="1233"/>
        <end position="1507"/>
    </location>
</feature>
<evidence type="ECO:0000259" key="12">
    <source>
        <dbReference type="Pfam" id="PF18401"/>
    </source>
</evidence>
<protein>
    <submittedName>
        <fullName evidence="16">Killer toxin resistant protein</fullName>
    </submittedName>
</protein>
<dbReference type="SUPFAM" id="SSF53448">
    <property type="entry name" value="Nucleotide-diphospho-sugar transferases"/>
    <property type="match status" value="1"/>
</dbReference>
<dbReference type="InterPro" id="IPR040694">
    <property type="entry name" value="UGGT_TRXL_2"/>
</dbReference>
<dbReference type="InterPro" id="IPR029044">
    <property type="entry name" value="Nucleotide-diphossugar_trans"/>
</dbReference>
<evidence type="ECO:0000256" key="6">
    <source>
        <dbReference type="ARBA" id="ARBA00022729"/>
    </source>
</evidence>
<evidence type="ECO:0000259" key="13">
    <source>
        <dbReference type="Pfam" id="PF18402"/>
    </source>
</evidence>
<feature type="domain" description="UGGT thioredoxin-like" evidence="11">
    <location>
        <begin position="37"/>
        <end position="226"/>
    </location>
</feature>
<dbReference type="InterPro" id="IPR009448">
    <property type="entry name" value="UDP-g_GGtrans"/>
</dbReference>
<evidence type="ECO:0000259" key="15">
    <source>
        <dbReference type="Pfam" id="PF18404"/>
    </source>
</evidence>
<comment type="cofactor">
    <cofactor evidence="1">
        <name>Ca(2+)</name>
        <dbReference type="ChEBI" id="CHEBI:29108"/>
    </cofactor>
</comment>
<feature type="chain" id="PRO_5043025515" evidence="10">
    <location>
        <begin position="24"/>
        <end position="1559"/>
    </location>
</feature>
<dbReference type="Pfam" id="PF18400">
    <property type="entry name" value="Thioredoxin_12"/>
    <property type="match status" value="1"/>
</dbReference>
<dbReference type="Proteomes" id="UP001175353">
    <property type="component" value="Unassembled WGS sequence"/>
</dbReference>
<evidence type="ECO:0000256" key="3">
    <source>
        <dbReference type="ARBA" id="ARBA00004922"/>
    </source>
</evidence>
<keyword evidence="5" id="KW-0808">Transferase</keyword>
<organism evidence="16 17">
    <name type="scientific">Friedmanniomyces endolithicus</name>
    <dbReference type="NCBI Taxonomy" id="329885"/>
    <lineage>
        <taxon>Eukaryota</taxon>
        <taxon>Fungi</taxon>
        <taxon>Dikarya</taxon>
        <taxon>Ascomycota</taxon>
        <taxon>Pezizomycotina</taxon>
        <taxon>Dothideomycetes</taxon>
        <taxon>Dothideomycetidae</taxon>
        <taxon>Mycosphaerellales</taxon>
        <taxon>Teratosphaeriaceae</taxon>
        <taxon>Friedmanniomyces</taxon>
    </lineage>
</organism>
<dbReference type="PANTHER" id="PTHR11226:SF0">
    <property type="entry name" value="UDP-GLUCOSE:GLYCOPROTEIN GLUCOSYLTRANSFERASE"/>
    <property type="match status" value="1"/>
</dbReference>
<evidence type="ECO:0000256" key="5">
    <source>
        <dbReference type="ARBA" id="ARBA00022679"/>
    </source>
</evidence>